<protein>
    <submittedName>
        <fullName evidence="2">Uroporphyrinogen-III synthase</fullName>
    </submittedName>
</protein>
<dbReference type="EMBL" id="AP017655">
    <property type="protein sequence ID" value="BAV65145.1"/>
    <property type="molecule type" value="Genomic_DNA"/>
</dbReference>
<dbReference type="InterPro" id="IPR036108">
    <property type="entry name" value="4pyrrol_syn_uPrphyn_synt_sf"/>
</dbReference>
<dbReference type="AlphaFoldDB" id="A0A1E1F3Q0"/>
<dbReference type="OrthoDB" id="7424801at2"/>
<dbReference type="Gene3D" id="3.40.50.10090">
    <property type="match status" value="1"/>
</dbReference>
<reference evidence="2 3" key="1">
    <citation type="submission" date="2016-10" db="EMBL/GenBank/DDBJ databases">
        <title>Complete Genome Sequence of the Nonylphenol-Degrading Bacterium Sphingobium cloacae JCM 10874T.</title>
        <authorList>
            <person name="Ootsuka M."/>
            <person name="Nishizawa T."/>
            <person name="Ohta H."/>
        </authorList>
    </citation>
    <scope>NUCLEOTIDE SEQUENCE [LARGE SCALE GENOMIC DNA]</scope>
    <source>
        <strain evidence="2 3">JCM 10874</strain>
    </source>
</reference>
<dbReference type="GO" id="GO:0033014">
    <property type="term" value="P:tetrapyrrole biosynthetic process"/>
    <property type="evidence" value="ECO:0007669"/>
    <property type="project" value="InterPro"/>
</dbReference>
<dbReference type="GO" id="GO:0004852">
    <property type="term" value="F:uroporphyrinogen-III synthase activity"/>
    <property type="evidence" value="ECO:0007669"/>
    <property type="project" value="InterPro"/>
</dbReference>
<evidence type="ECO:0000259" key="1">
    <source>
        <dbReference type="Pfam" id="PF02602"/>
    </source>
</evidence>
<dbReference type="SUPFAM" id="SSF69618">
    <property type="entry name" value="HemD-like"/>
    <property type="match status" value="1"/>
</dbReference>
<keyword evidence="3" id="KW-1185">Reference proteome</keyword>
<organism evidence="2 3">
    <name type="scientific">Sphingobium cloacae</name>
    <dbReference type="NCBI Taxonomy" id="120107"/>
    <lineage>
        <taxon>Bacteria</taxon>
        <taxon>Pseudomonadati</taxon>
        <taxon>Pseudomonadota</taxon>
        <taxon>Alphaproteobacteria</taxon>
        <taxon>Sphingomonadales</taxon>
        <taxon>Sphingomonadaceae</taxon>
        <taxon>Sphingobium</taxon>
    </lineage>
</organism>
<evidence type="ECO:0000313" key="3">
    <source>
        <dbReference type="Proteomes" id="UP000218272"/>
    </source>
</evidence>
<dbReference type="Pfam" id="PF02602">
    <property type="entry name" value="HEM4"/>
    <property type="match status" value="1"/>
</dbReference>
<dbReference type="Proteomes" id="UP000218272">
    <property type="component" value="Chromosome SCLO_1"/>
</dbReference>
<evidence type="ECO:0000313" key="2">
    <source>
        <dbReference type="EMBL" id="BAV65145.1"/>
    </source>
</evidence>
<proteinExistence type="predicted"/>
<dbReference type="KEGG" id="sclo:SCLO_1021050"/>
<accession>A0A1E1F3Q0</accession>
<dbReference type="InterPro" id="IPR003754">
    <property type="entry name" value="4pyrrol_synth_uPrphyn_synth"/>
</dbReference>
<name>A0A1E1F3Q0_9SPHN</name>
<feature type="domain" description="Tetrapyrrole biosynthesis uroporphyrinogen III synthase" evidence="1">
    <location>
        <begin position="16"/>
        <end position="214"/>
    </location>
</feature>
<dbReference type="RefSeq" id="WP_066517898.1">
    <property type="nucleotide sequence ID" value="NZ_AP017655.1"/>
</dbReference>
<sequence>MRPLVILRPEPGAGRTAARAAEMGLTAACCPLFEGRALDWDAPSPGGFDALLITSAQTVRLAGPRLALYRALPAYAVGRATAAAMAAAGFDAVIAGETDGSAIAARIAADGHRTVFLPGGVDTAPVDPGPLSLHRVAVYEMVETDAGALDGLIGQAAVLMIHSPRAGRRLAGLVARERRGRLHVVAISAAAQAACGEGWASVQAAERPDDERMLALARRLCE</sequence>
<gene>
    <name evidence="2" type="ORF">SCLO_1021050</name>
</gene>